<keyword evidence="1" id="KW-0812">Transmembrane</keyword>
<organism evidence="2 3">
    <name type="scientific">Microthyrium microscopicum</name>
    <dbReference type="NCBI Taxonomy" id="703497"/>
    <lineage>
        <taxon>Eukaryota</taxon>
        <taxon>Fungi</taxon>
        <taxon>Dikarya</taxon>
        <taxon>Ascomycota</taxon>
        <taxon>Pezizomycotina</taxon>
        <taxon>Dothideomycetes</taxon>
        <taxon>Dothideomycetes incertae sedis</taxon>
        <taxon>Microthyriales</taxon>
        <taxon>Microthyriaceae</taxon>
        <taxon>Microthyrium</taxon>
    </lineage>
</organism>
<dbReference type="AlphaFoldDB" id="A0A6A6U0Q9"/>
<accession>A0A6A6U0Q9</accession>
<evidence type="ECO:0000313" key="2">
    <source>
        <dbReference type="EMBL" id="KAF2664698.1"/>
    </source>
</evidence>
<keyword evidence="1" id="KW-1133">Transmembrane helix</keyword>
<reference evidence="2" key="1">
    <citation type="journal article" date="2020" name="Stud. Mycol.">
        <title>101 Dothideomycetes genomes: a test case for predicting lifestyles and emergence of pathogens.</title>
        <authorList>
            <person name="Haridas S."/>
            <person name="Albert R."/>
            <person name="Binder M."/>
            <person name="Bloem J."/>
            <person name="Labutti K."/>
            <person name="Salamov A."/>
            <person name="Andreopoulos B."/>
            <person name="Baker S."/>
            <person name="Barry K."/>
            <person name="Bills G."/>
            <person name="Bluhm B."/>
            <person name="Cannon C."/>
            <person name="Castanera R."/>
            <person name="Culley D."/>
            <person name="Daum C."/>
            <person name="Ezra D."/>
            <person name="Gonzalez J."/>
            <person name="Henrissat B."/>
            <person name="Kuo A."/>
            <person name="Liang C."/>
            <person name="Lipzen A."/>
            <person name="Lutzoni F."/>
            <person name="Magnuson J."/>
            <person name="Mondo S."/>
            <person name="Nolan M."/>
            <person name="Ohm R."/>
            <person name="Pangilinan J."/>
            <person name="Park H.-J."/>
            <person name="Ramirez L."/>
            <person name="Alfaro M."/>
            <person name="Sun H."/>
            <person name="Tritt A."/>
            <person name="Yoshinaga Y."/>
            <person name="Zwiers L.-H."/>
            <person name="Turgeon B."/>
            <person name="Goodwin S."/>
            <person name="Spatafora J."/>
            <person name="Crous P."/>
            <person name="Grigoriev I."/>
        </authorList>
    </citation>
    <scope>NUCLEOTIDE SEQUENCE</scope>
    <source>
        <strain evidence="2">CBS 115976</strain>
    </source>
</reference>
<sequence>MHPRNREAEWIISCSVLGLVMRIHQIMIVSGVKFWLPAMMSMAEQLARFSQPYIRALGD</sequence>
<evidence type="ECO:0000256" key="1">
    <source>
        <dbReference type="SAM" id="Phobius"/>
    </source>
</evidence>
<gene>
    <name evidence="2" type="ORF">BT63DRAFT_96156</name>
</gene>
<name>A0A6A6U0Q9_9PEZI</name>
<evidence type="ECO:0000313" key="3">
    <source>
        <dbReference type="Proteomes" id="UP000799302"/>
    </source>
</evidence>
<dbReference type="Proteomes" id="UP000799302">
    <property type="component" value="Unassembled WGS sequence"/>
</dbReference>
<protein>
    <submittedName>
        <fullName evidence="2">Uncharacterized protein</fullName>
    </submittedName>
</protein>
<dbReference type="EMBL" id="MU004242">
    <property type="protein sequence ID" value="KAF2664698.1"/>
    <property type="molecule type" value="Genomic_DNA"/>
</dbReference>
<feature type="transmembrane region" description="Helical" evidence="1">
    <location>
        <begin position="12"/>
        <end position="36"/>
    </location>
</feature>
<keyword evidence="3" id="KW-1185">Reference proteome</keyword>
<keyword evidence="1" id="KW-0472">Membrane</keyword>
<proteinExistence type="predicted"/>